<keyword evidence="1" id="KW-1133">Transmembrane helix</keyword>
<evidence type="ECO:0000256" key="1">
    <source>
        <dbReference type="SAM" id="Phobius"/>
    </source>
</evidence>
<sequence length="200" mass="21639">MKSSFFLSLKLNKIKTGYTLIELLVVLGVLTITVGALTMFLTSVFRGTNKANAAAEVKQNGQVILDSLERHIRGAVDVVDKDPLDDKYIMLTRSFGDPLHIKCQDATATYKSRIAVAEDSDPGAIFSDTAPEWRSISNDDLDNGVSINPCAIFVASASVSTSGLPVPAVVSIGFTAQKDSDRAEFTGRADFRTTISLRQY</sequence>
<dbReference type="EMBL" id="MFBY01000061">
    <property type="protein sequence ID" value="OGE12201.1"/>
    <property type="molecule type" value="Genomic_DNA"/>
</dbReference>
<dbReference type="NCBIfam" id="TIGR02532">
    <property type="entry name" value="IV_pilin_GFxxxE"/>
    <property type="match status" value="1"/>
</dbReference>
<evidence type="ECO:0008006" key="4">
    <source>
        <dbReference type="Google" id="ProtNLM"/>
    </source>
</evidence>
<dbReference type="AlphaFoldDB" id="A0A1F5I798"/>
<dbReference type="InterPro" id="IPR045584">
    <property type="entry name" value="Pilin-like"/>
</dbReference>
<dbReference type="Proteomes" id="UP000177300">
    <property type="component" value="Unassembled WGS sequence"/>
</dbReference>
<organism evidence="2 3">
    <name type="scientific">Candidatus Curtissbacteria bacterium RIFCSPLOWO2_12_FULL_38_9</name>
    <dbReference type="NCBI Taxonomy" id="1797735"/>
    <lineage>
        <taxon>Bacteria</taxon>
        <taxon>Candidatus Curtissiibacteriota</taxon>
    </lineage>
</organism>
<keyword evidence="1" id="KW-0472">Membrane</keyword>
<evidence type="ECO:0000313" key="3">
    <source>
        <dbReference type="Proteomes" id="UP000177300"/>
    </source>
</evidence>
<gene>
    <name evidence="2" type="ORF">A3G14_01385</name>
</gene>
<keyword evidence="1" id="KW-0812">Transmembrane</keyword>
<name>A0A1F5I798_9BACT</name>
<dbReference type="Pfam" id="PF07963">
    <property type="entry name" value="N_methyl"/>
    <property type="match status" value="1"/>
</dbReference>
<dbReference type="SUPFAM" id="SSF54523">
    <property type="entry name" value="Pili subunits"/>
    <property type="match status" value="1"/>
</dbReference>
<protein>
    <recommendedName>
        <fullName evidence="4">Prepilin-type N-terminal cleavage/methylation domain-containing protein</fullName>
    </recommendedName>
</protein>
<comment type="caution">
    <text evidence="2">The sequence shown here is derived from an EMBL/GenBank/DDBJ whole genome shotgun (WGS) entry which is preliminary data.</text>
</comment>
<evidence type="ECO:0000313" key="2">
    <source>
        <dbReference type="EMBL" id="OGE12201.1"/>
    </source>
</evidence>
<accession>A0A1F5I798</accession>
<feature type="transmembrane region" description="Helical" evidence="1">
    <location>
        <begin position="20"/>
        <end position="41"/>
    </location>
</feature>
<dbReference type="PROSITE" id="PS00409">
    <property type="entry name" value="PROKAR_NTER_METHYL"/>
    <property type="match status" value="1"/>
</dbReference>
<dbReference type="InterPro" id="IPR012902">
    <property type="entry name" value="N_methyl_site"/>
</dbReference>
<proteinExistence type="predicted"/>
<reference evidence="2 3" key="1">
    <citation type="journal article" date="2016" name="Nat. Commun.">
        <title>Thousands of microbial genomes shed light on interconnected biogeochemical processes in an aquifer system.</title>
        <authorList>
            <person name="Anantharaman K."/>
            <person name="Brown C.T."/>
            <person name="Hug L.A."/>
            <person name="Sharon I."/>
            <person name="Castelle C.J."/>
            <person name="Probst A.J."/>
            <person name="Thomas B.C."/>
            <person name="Singh A."/>
            <person name="Wilkins M.J."/>
            <person name="Karaoz U."/>
            <person name="Brodie E.L."/>
            <person name="Williams K.H."/>
            <person name="Hubbard S.S."/>
            <person name="Banfield J.F."/>
        </authorList>
    </citation>
    <scope>NUCLEOTIDE SEQUENCE [LARGE SCALE GENOMIC DNA]</scope>
</reference>